<proteinExistence type="predicted"/>
<dbReference type="PANTHER" id="PTHR11638">
    <property type="entry name" value="ATP-DEPENDENT CLP PROTEASE"/>
    <property type="match status" value="1"/>
</dbReference>
<dbReference type="Proteomes" id="UP000823399">
    <property type="component" value="Unassembled WGS sequence"/>
</dbReference>
<feature type="domain" description="Clp ATPase C-terminal" evidence="4">
    <location>
        <begin position="147"/>
        <end position="206"/>
    </location>
</feature>
<evidence type="ECO:0000259" key="3">
    <source>
        <dbReference type="Pfam" id="PF07724"/>
    </source>
</evidence>
<comment type="caution">
    <text evidence="5">The sequence shown here is derived from an EMBL/GenBank/DDBJ whole genome shotgun (WGS) entry which is preliminary data.</text>
</comment>
<dbReference type="SUPFAM" id="SSF52540">
    <property type="entry name" value="P-loop containing nucleoside triphosphate hydrolases"/>
    <property type="match status" value="1"/>
</dbReference>
<dbReference type="GeneID" id="64696718"/>
<dbReference type="GO" id="GO:0034605">
    <property type="term" value="P:cellular response to heat"/>
    <property type="evidence" value="ECO:0007669"/>
    <property type="project" value="TreeGrafter"/>
</dbReference>
<dbReference type="AlphaFoldDB" id="A0A9P7ESX7"/>
<dbReference type="OrthoDB" id="47330at2759"/>
<feature type="domain" description="ATPase AAA-type core" evidence="3">
    <location>
        <begin position="24"/>
        <end position="76"/>
    </location>
</feature>
<evidence type="ECO:0000256" key="1">
    <source>
        <dbReference type="ARBA" id="ARBA00022741"/>
    </source>
</evidence>
<dbReference type="GO" id="GO:0005737">
    <property type="term" value="C:cytoplasm"/>
    <property type="evidence" value="ECO:0007669"/>
    <property type="project" value="TreeGrafter"/>
</dbReference>
<dbReference type="InterPro" id="IPR027417">
    <property type="entry name" value="P-loop_NTPase"/>
</dbReference>
<gene>
    <name evidence="5" type="ORF">F5147DRAFT_658555</name>
</gene>
<dbReference type="Pfam" id="PF07724">
    <property type="entry name" value="AAA_2"/>
    <property type="match status" value="1"/>
</dbReference>
<dbReference type="GO" id="GO:0016887">
    <property type="term" value="F:ATP hydrolysis activity"/>
    <property type="evidence" value="ECO:0007669"/>
    <property type="project" value="InterPro"/>
</dbReference>
<evidence type="ECO:0000313" key="6">
    <source>
        <dbReference type="Proteomes" id="UP000823399"/>
    </source>
</evidence>
<name>A0A9P7ESX7_9AGAM</name>
<dbReference type="Gene3D" id="1.10.8.60">
    <property type="match status" value="1"/>
</dbReference>
<protein>
    <submittedName>
        <fullName evidence="5">P-loop containing nucleoside triphosphate hydrolase protein</fullName>
    </submittedName>
</protein>
<keyword evidence="5" id="KW-0378">Hydrolase</keyword>
<dbReference type="RefSeq" id="XP_041285725.1">
    <property type="nucleotide sequence ID" value="XM_041434459.1"/>
</dbReference>
<evidence type="ECO:0000256" key="2">
    <source>
        <dbReference type="ARBA" id="ARBA00022840"/>
    </source>
</evidence>
<organism evidence="5 6">
    <name type="scientific">Suillus discolor</name>
    <dbReference type="NCBI Taxonomy" id="1912936"/>
    <lineage>
        <taxon>Eukaryota</taxon>
        <taxon>Fungi</taxon>
        <taxon>Dikarya</taxon>
        <taxon>Basidiomycota</taxon>
        <taxon>Agaricomycotina</taxon>
        <taxon>Agaricomycetes</taxon>
        <taxon>Agaricomycetidae</taxon>
        <taxon>Boletales</taxon>
        <taxon>Suillineae</taxon>
        <taxon>Suillaceae</taxon>
        <taxon>Suillus</taxon>
    </lineage>
</organism>
<dbReference type="GO" id="GO:0005524">
    <property type="term" value="F:ATP binding"/>
    <property type="evidence" value="ECO:0007669"/>
    <property type="project" value="UniProtKB-KW"/>
</dbReference>
<sequence>MPMGMGIWWVSKLRPLPNPQAPNRPVALFLFFGPTGVGKTELVKALAGFLFNDEQGELVNINMSELTEAARRKTYVRAEKLCISLSMKYGTLNPFGLTSNLGSNILGHSSSCRGLVTEEAKNLVMKHTMAPPELFNRPNQILVFNKLSRQAILDVVALRLKDVASWLRDRRIAFNINAEACNWLVEKGYSDIDGTCAVARVMHTHVLLRGTIRNDVVCITVSESDSLRTVTPPDSRIVLREGHD</sequence>
<reference evidence="5" key="1">
    <citation type="journal article" date="2020" name="New Phytol.">
        <title>Comparative genomics reveals dynamic genome evolution in host specialist ectomycorrhizal fungi.</title>
        <authorList>
            <person name="Lofgren L.A."/>
            <person name="Nguyen N.H."/>
            <person name="Vilgalys R."/>
            <person name="Ruytinx J."/>
            <person name="Liao H.L."/>
            <person name="Branco S."/>
            <person name="Kuo A."/>
            <person name="LaButti K."/>
            <person name="Lipzen A."/>
            <person name="Andreopoulos W."/>
            <person name="Pangilinan J."/>
            <person name="Riley R."/>
            <person name="Hundley H."/>
            <person name="Na H."/>
            <person name="Barry K."/>
            <person name="Grigoriev I.V."/>
            <person name="Stajich J.E."/>
            <person name="Kennedy P.G."/>
        </authorList>
    </citation>
    <scope>NUCLEOTIDE SEQUENCE</scope>
    <source>
        <strain evidence="5">FC423</strain>
    </source>
</reference>
<keyword evidence="2" id="KW-0067">ATP-binding</keyword>
<dbReference type="PANTHER" id="PTHR11638:SF18">
    <property type="entry name" value="HEAT SHOCK PROTEIN 104"/>
    <property type="match status" value="1"/>
</dbReference>
<dbReference type="InterPro" id="IPR019489">
    <property type="entry name" value="Clp_ATPase_C"/>
</dbReference>
<dbReference type="EMBL" id="JABBWM010000116">
    <property type="protein sequence ID" value="KAG2088932.1"/>
    <property type="molecule type" value="Genomic_DNA"/>
</dbReference>
<dbReference type="InterPro" id="IPR003959">
    <property type="entry name" value="ATPase_AAA_core"/>
</dbReference>
<dbReference type="Gene3D" id="3.40.50.300">
    <property type="entry name" value="P-loop containing nucleotide triphosphate hydrolases"/>
    <property type="match status" value="1"/>
</dbReference>
<dbReference type="InterPro" id="IPR050130">
    <property type="entry name" value="ClpA_ClpB"/>
</dbReference>
<keyword evidence="1" id="KW-0547">Nucleotide-binding</keyword>
<evidence type="ECO:0000259" key="4">
    <source>
        <dbReference type="Pfam" id="PF10431"/>
    </source>
</evidence>
<accession>A0A9P7ESX7</accession>
<keyword evidence="6" id="KW-1185">Reference proteome</keyword>
<dbReference type="Pfam" id="PF10431">
    <property type="entry name" value="ClpB_D2-small"/>
    <property type="match status" value="1"/>
</dbReference>
<evidence type="ECO:0000313" key="5">
    <source>
        <dbReference type="EMBL" id="KAG2088932.1"/>
    </source>
</evidence>